<keyword evidence="4 8" id="KW-0547">Nucleotide-binding</keyword>
<dbReference type="EMBL" id="LKLS01000206">
    <property type="protein sequence ID" value="KSU14849.1"/>
    <property type="molecule type" value="Genomic_DNA"/>
</dbReference>
<evidence type="ECO:0000256" key="8">
    <source>
        <dbReference type="HAMAP-Rule" id="MF_00376"/>
    </source>
</evidence>
<comment type="similarity">
    <text evidence="1 8">Belongs to the CoaE family.</text>
</comment>
<evidence type="ECO:0000256" key="4">
    <source>
        <dbReference type="ARBA" id="ARBA00022741"/>
    </source>
</evidence>
<dbReference type="PANTHER" id="PTHR10695">
    <property type="entry name" value="DEPHOSPHO-COA KINASE-RELATED"/>
    <property type="match status" value="1"/>
</dbReference>
<dbReference type="PATRIC" id="fig|1360.109.peg.1744"/>
<dbReference type="InterPro" id="IPR027417">
    <property type="entry name" value="P-loop_NTPase"/>
</dbReference>
<evidence type="ECO:0000313" key="11">
    <source>
        <dbReference type="Proteomes" id="UP000053612"/>
    </source>
</evidence>
<reference evidence="11" key="1">
    <citation type="submission" date="2015-10" db="EMBL/GenBank/DDBJ databases">
        <title>Draft Genome Sequences of 11 Lactococcus lactis subspecies cremoris strains.</title>
        <authorList>
            <person name="Wels M."/>
            <person name="Backus L."/>
            <person name="Boekhorst J."/>
            <person name="Dijkstra A."/>
            <person name="Beerthuizen M."/>
            <person name="Kelly W."/>
            <person name="Siezen R."/>
            <person name="Bachmann H."/>
            <person name="Van Hijum S."/>
        </authorList>
    </citation>
    <scope>NUCLEOTIDE SEQUENCE [LARGE SCALE GENOMIC DNA]</scope>
    <source>
        <strain evidence="11">LMG9449</strain>
    </source>
</reference>
<name>A0A0A7SYB4_LACLL</name>
<evidence type="ECO:0000256" key="5">
    <source>
        <dbReference type="ARBA" id="ARBA00022777"/>
    </source>
</evidence>
<dbReference type="GO" id="GO:0005524">
    <property type="term" value="F:ATP binding"/>
    <property type="evidence" value="ECO:0007669"/>
    <property type="project" value="UniProtKB-UniRule"/>
</dbReference>
<keyword evidence="3 8" id="KW-0808">Transferase</keyword>
<dbReference type="FunFam" id="3.40.50.300:FF:000991">
    <property type="entry name" value="Dephospho-CoA kinase"/>
    <property type="match status" value="1"/>
</dbReference>
<evidence type="ECO:0000256" key="9">
    <source>
        <dbReference type="NCBIfam" id="TIGR00152"/>
    </source>
</evidence>
<dbReference type="GO" id="GO:0004140">
    <property type="term" value="F:dephospho-CoA kinase activity"/>
    <property type="evidence" value="ECO:0007669"/>
    <property type="project" value="UniProtKB-UniRule"/>
</dbReference>
<protein>
    <recommendedName>
        <fullName evidence="8 9">Dephospho-CoA kinase</fullName>
        <ecNumber evidence="8 9">2.7.1.24</ecNumber>
    </recommendedName>
    <alternativeName>
        <fullName evidence="8">Dephosphocoenzyme A kinase</fullName>
    </alternativeName>
</protein>
<dbReference type="Proteomes" id="UP000053612">
    <property type="component" value="Unassembled WGS sequence"/>
</dbReference>
<keyword evidence="2 8" id="KW-0963">Cytoplasm</keyword>
<evidence type="ECO:0000256" key="2">
    <source>
        <dbReference type="ARBA" id="ARBA00022490"/>
    </source>
</evidence>
<feature type="binding site" evidence="8">
    <location>
        <begin position="12"/>
        <end position="17"/>
    </location>
    <ligand>
        <name>ATP</name>
        <dbReference type="ChEBI" id="CHEBI:30616"/>
    </ligand>
</feature>
<dbReference type="PANTHER" id="PTHR10695:SF46">
    <property type="entry name" value="BIFUNCTIONAL COENZYME A SYNTHASE-RELATED"/>
    <property type="match status" value="1"/>
</dbReference>
<dbReference type="EC" id="2.7.1.24" evidence="8 9"/>
<proteinExistence type="inferred from homology"/>
<dbReference type="NCBIfam" id="TIGR00152">
    <property type="entry name" value="dephospho-CoA kinase"/>
    <property type="match status" value="2"/>
</dbReference>
<dbReference type="GO" id="GO:0015937">
    <property type="term" value="P:coenzyme A biosynthetic process"/>
    <property type="evidence" value="ECO:0007669"/>
    <property type="project" value="UniProtKB-UniRule"/>
</dbReference>
<dbReference type="InterPro" id="IPR001977">
    <property type="entry name" value="Depp_CoAkinase"/>
</dbReference>
<dbReference type="GO" id="GO:0005737">
    <property type="term" value="C:cytoplasm"/>
    <property type="evidence" value="ECO:0007669"/>
    <property type="project" value="UniProtKB-SubCell"/>
</dbReference>
<sequence>MKMVIGLTGGIASGKSTVVDFLISEGYQVIDADKVVRQLQEPGGKLYKAIVETYGLDFIADNGQLNREKLGALVFSDPKEREKLSNLQDEIIRTELYDRRDDLLKKMTDKSVSKNFDSKSQGKNLSVNKPIFMDIPLLIEYNYTGFDEIWLVSLPEKIQLERLMARNKFTEKEAKKRISSQMPLSEKQKVADVILDNSGTIEALKKQIQRELARIEEQK</sequence>
<organism evidence="10 11">
    <name type="scientific">Lactococcus lactis subsp. lactis</name>
    <name type="common">Streptococcus lactis</name>
    <dbReference type="NCBI Taxonomy" id="1360"/>
    <lineage>
        <taxon>Bacteria</taxon>
        <taxon>Bacillati</taxon>
        <taxon>Bacillota</taxon>
        <taxon>Bacilli</taxon>
        <taxon>Lactobacillales</taxon>
        <taxon>Streptococcaceae</taxon>
        <taxon>Lactococcus</taxon>
    </lineage>
</organism>
<evidence type="ECO:0000313" key="10">
    <source>
        <dbReference type="EMBL" id="KSU14849.1"/>
    </source>
</evidence>
<gene>
    <name evidence="8" type="primary">coaE</name>
    <name evidence="10" type="ORF">LMG9449_2431</name>
</gene>
<evidence type="ECO:0000256" key="6">
    <source>
        <dbReference type="ARBA" id="ARBA00022840"/>
    </source>
</evidence>
<dbReference type="CDD" id="cd02022">
    <property type="entry name" value="DPCK"/>
    <property type="match status" value="1"/>
</dbReference>
<keyword evidence="7 8" id="KW-0173">Coenzyme A biosynthesis</keyword>
<keyword evidence="6 8" id="KW-0067">ATP-binding</keyword>
<dbReference type="PROSITE" id="PS51219">
    <property type="entry name" value="DPCK"/>
    <property type="match status" value="1"/>
</dbReference>
<dbReference type="AlphaFoldDB" id="A0A0A7SYB4"/>
<dbReference type="RefSeq" id="WP_023188926.1">
    <property type="nucleotide sequence ID" value="NZ_CAKMBL010000007.1"/>
</dbReference>
<dbReference type="Pfam" id="PF01121">
    <property type="entry name" value="CoaE"/>
    <property type="match status" value="2"/>
</dbReference>
<keyword evidence="5 8" id="KW-0418">Kinase</keyword>
<dbReference type="UniPathway" id="UPA00241">
    <property type="reaction ID" value="UER00356"/>
</dbReference>
<evidence type="ECO:0000256" key="7">
    <source>
        <dbReference type="ARBA" id="ARBA00022993"/>
    </source>
</evidence>
<evidence type="ECO:0000256" key="1">
    <source>
        <dbReference type="ARBA" id="ARBA00009018"/>
    </source>
</evidence>
<comment type="subcellular location">
    <subcellularLocation>
        <location evidence="8">Cytoplasm</location>
    </subcellularLocation>
</comment>
<accession>A0A0A7SYB4</accession>
<comment type="catalytic activity">
    <reaction evidence="8">
        <text>3'-dephospho-CoA + ATP = ADP + CoA + H(+)</text>
        <dbReference type="Rhea" id="RHEA:18245"/>
        <dbReference type="ChEBI" id="CHEBI:15378"/>
        <dbReference type="ChEBI" id="CHEBI:30616"/>
        <dbReference type="ChEBI" id="CHEBI:57287"/>
        <dbReference type="ChEBI" id="CHEBI:57328"/>
        <dbReference type="ChEBI" id="CHEBI:456216"/>
        <dbReference type="EC" id="2.7.1.24"/>
    </reaction>
</comment>
<comment type="pathway">
    <text evidence="8">Cofactor biosynthesis; coenzyme A biosynthesis; CoA from (R)-pantothenate: step 5/5.</text>
</comment>
<dbReference type="Gene3D" id="3.40.50.300">
    <property type="entry name" value="P-loop containing nucleotide triphosphate hydrolases"/>
    <property type="match status" value="1"/>
</dbReference>
<comment type="function">
    <text evidence="8">Catalyzes the phosphorylation of the 3'-hydroxyl group of dephosphocoenzyme A to form coenzyme A.</text>
</comment>
<comment type="caution">
    <text evidence="10">The sequence shown here is derived from an EMBL/GenBank/DDBJ whole genome shotgun (WGS) entry which is preliminary data.</text>
</comment>
<dbReference type="SUPFAM" id="SSF52540">
    <property type="entry name" value="P-loop containing nucleoside triphosphate hydrolases"/>
    <property type="match status" value="1"/>
</dbReference>
<evidence type="ECO:0000256" key="3">
    <source>
        <dbReference type="ARBA" id="ARBA00022679"/>
    </source>
</evidence>
<dbReference type="HAMAP" id="MF_00376">
    <property type="entry name" value="Dephospho_CoA_kinase"/>
    <property type="match status" value="1"/>
</dbReference>